<dbReference type="InterPro" id="IPR003594">
    <property type="entry name" value="HATPase_dom"/>
</dbReference>
<evidence type="ECO:0000313" key="5">
    <source>
        <dbReference type="Proteomes" id="UP001589605"/>
    </source>
</evidence>
<dbReference type="PANTHER" id="PTHR34220:SF7">
    <property type="entry name" value="SENSOR HISTIDINE KINASE YPDA"/>
    <property type="match status" value="1"/>
</dbReference>
<feature type="domain" description="Signal transduction histidine kinase internal region" evidence="3">
    <location>
        <begin position="475"/>
        <end position="554"/>
    </location>
</feature>
<dbReference type="PANTHER" id="PTHR34220">
    <property type="entry name" value="SENSOR HISTIDINE KINASE YPDA"/>
    <property type="match status" value="1"/>
</dbReference>
<feature type="transmembrane region" description="Helical" evidence="1">
    <location>
        <begin position="357"/>
        <end position="383"/>
    </location>
</feature>
<dbReference type="GO" id="GO:0004673">
    <property type="term" value="F:protein histidine kinase activity"/>
    <property type="evidence" value="ECO:0007669"/>
    <property type="project" value="UniProtKB-EC"/>
</dbReference>
<evidence type="ECO:0000259" key="3">
    <source>
        <dbReference type="Pfam" id="PF06580"/>
    </source>
</evidence>
<keyword evidence="1" id="KW-0812">Transmembrane</keyword>
<evidence type="ECO:0000256" key="1">
    <source>
        <dbReference type="SAM" id="Phobius"/>
    </source>
</evidence>
<feature type="domain" description="Histidine kinase/HSP90-like ATPase" evidence="2">
    <location>
        <begin position="571"/>
        <end position="661"/>
    </location>
</feature>
<dbReference type="InterPro" id="IPR036890">
    <property type="entry name" value="HATPase_C_sf"/>
</dbReference>
<accession>A0ABV5EWP6</accession>
<sequence>MKKKILLLISVLIVIVSISIFSLIKEKTVISSSQYGTFRNYSPTKIPFKPENRGWDYVKNRLFDGKTSRVPKFTGAISYALEGATAQDSLVVENLMSQLRVLAPNKTIEYFHNTHGILSEDRTFVTNKNNDKISLHDSKDAKVITLSFGDKEVLLRDLYSPGFIKLEDGGAVYLEQYTHPGKNKIYSSIYFNFPKDISFEKREQNISYFFWRSLCKIHLEASDLVDVSSVSELMINSVFNTVELNPINYSFTEDDKFLLKKLYSDDFLSQFKDFLYSNYQFGYAFNFINYGLMRSVVISIIVLLSLIVFVLSFSIFSTKKFKYSYLNFLTPFLIASIVIVNLYFFNSNMKYEFKNQFQVGAIIVFIISGILLAVISSFFTWVLEKYLLKDWFDFSVKLVLKSSFVFLAIQLPMMISNFITNKFFEADFDYTIVTNVALLLALGRGILIYLNHFSESLVKEKDVELSRLKEVNAQSELKLLQSHINPHFLYNALNSIAGLAHTNADKTEKMALSLSDLFRYSINKKGEKMSTIEEEVQMVENYLDIEKIRFGDRLTFQLDIDKSILDKKIPMYILQPLVENAIKHGISKIRGEAKIALQIIKEENNLFIRVSDNGPDFPKSLISGHGLQTVNDLLRLSYGDNASLTWENTTKKTITVNLPLNH</sequence>
<reference evidence="4 5" key="1">
    <citation type="submission" date="2024-09" db="EMBL/GenBank/DDBJ databases">
        <authorList>
            <person name="Sun Q."/>
            <person name="Mori K."/>
        </authorList>
    </citation>
    <scope>NUCLEOTIDE SEQUENCE [LARGE SCALE GENOMIC DNA]</scope>
    <source>
        <strain evidence="4 5">CECT 8286</strain>
    </source>
</reference>
<comment type="caution">
    <text evidence="4">The sequence shown here is derived from an EMBL/GenBank/DDBJ whole genome shotgun (WGS) entry which is preliminary data.</text>
</comment>
<gene>
    <name evidence="4" type="ORF">ACFFVB_00730</name>
</gene>
<feature type="transmembrane region" description="Helical" evidence="1">
    <location>
        <begin position="323"/>
        <end position="345"/>
    </location>
</feature>
<keyword evidence="4" id="KW-0418">Kinase</keyword>
<organism evidence="4 5">
    <name type="scientific">Formosa undariae</name>
    <dbReference type="NCBI Taxonomy" id="1325436"/>
    <lineage>
        <taxon>Bacteria</taxon>
        <taxon>Pseudomonadati</taxon>
        <taxon>Bacteroidota</taxon>
        <taxon>Flavobacteriia</taxon>
        <taxon>Flavobacteriales</taxon>
        <taxon>Flavobacteriaceae</taxon>
        <taxon>Formosa</taxon>
    </lineage>
</organism>
<evidence type="ECO:0000313" key="4">
    <source>
        <dbReference type="EMBL" id="MFB9051589.1"/>
    </source>
</evidence>
<evidence type="ECO:0000259" key="2">
    <source>
        <dbReference type="Pfam" id="PF02518"/>
    </source>
</evidence>
<dbReference type="Pfam" id="PF06580">
    <property type="entry name" value="His_kinase"/>
    <property type="match status" value="1"/>
</dbReference>
<name>A0ABV5EWP6_9FLAO</name>
<feature type="transmembrane region" description="Helical" evidence="1">
    <location>
        <begin position="296"/>
        <end position="316"/>
    </location>
</feature>
<dbReference type="Gene3D" id="3.30.565.10">
    <property type="entry name" value="Histidine kinase-like ATPase, C-terminal domain"/>
    <property type="match status" value="1"/>
</dbReference>
<proteinExistence type="predicted"/>
<keyword evidence="1" id="KW-0472">Membrane</keyword>
<protein>
    <submittedName>
        <fullName evidence="4">Sensor histidine kinase</fullName>
        <ecNumber evidence="4">2.7.13.3</ecNumber>
    </submittedName>
</protein>
<keyword evidence="5" id="KW-1185">Reference proteome</keyword>
<feature type="transmembrane region" description="Helical" evidence="1">
    <location>
        <begin position="430"/>
        <end position="450"/>
    </location>
</feature>
<keyword evidence="4" id="KW-0808">Transferase</keyword>
<dbReference type="RefSeq" id="WP_382380156.1">
    <property type="nucleotide sequence ID" value="NZ_JBHMEZ010000001.1"/>
</dbReference>
<dbReference type="EMBL" id="JBHMEZ010000001">
    <property type="protein sequence ID" value="MFB9051589.1"/>
    <property type="molecule type" value="Genomic_DNA"/>
</dbReference>
<dbReference type="SUPFAM" id="SSF55874">
    <property type="entry name" value="ATPase domain of HSP90 chaperone/DNA topoisomerase II/histidine kinase"/>
    <property type="match status" value="1"/>
</dbReference>
<dbReference type="Proteomes" id="UP001589605">
    <property type="component" value="Unassembled WGS sequence"/>
</dbReference>
<feature type="transmembrane region" description="Helical" evidence="1">
    <location>
        <begin position="404"/>
        <end position="424"/>
    </location>
</feature>
<dbReference type="InterPro" id="IPR050640">
    <property type="entry name" value="Bact_2-comp_sensor_kinase"/>
</dbReference>
<dbReference type="EC" id="2.7.13.3" evidence="4"/>
<dbReference type="Pfam" id="PF02518">
    <property type="entry name" value="HATPase_c"/>
    <property type="match status" value="1"/>
</dbReference>
<feature type="transmembrane region" description="Helical" evidence="1">
    <location>
        <begin position="5"/>
        <end position="24"/>
    </location>
</feature>
<keyword evidence="1" id="KW-1133">Transmembrane helix</keyword>
<dbReference type="InterPro" id="IPR010559">
    <property type="entry name" value="Sig_transdc_His_kin_internal"/>
</dbReference>